<accession>A0A2H9U2D9</accession>
<keyword evidence="3" id="KW-1185">Reference proteome</keyword>
<proteinExistence type="predicted"/>
<sequence>MSESVMHRRDELSQDHLRYSAPSKQPATKGHALAVVSSLRQQADRALRYDFMLDEMIDLGALQQHNSSIVTTNPICATRQSRVSEVTQTGPLPAFCYQLGAAELIDLASLANHDGRSHRASTVAANGDDHMRKSGLHQPHRTVHYDIGHGELIDFSSL</sequence>
<protein>
    <submittedName>
        <fullName evidence="2">Uncharacterized protein</fullName>
    </submittedName>
</protein>
<evidence type="ECO:0000313" key="3">
    <source>
        <dbReference type="Proteomes" id="UP000235861"/>
    </source>
</evidence>
<feature type="compositionally biased region" description="Basic and acidic residues" evidence="1">
    <location>
        <begin position="1"/>
        <end position="18"/>
    </location>
</feature>
<reference evidence="2 3" key="1">
    <citation type="submission" date="2017-11" db="EMBL/GenBank/DDBJ databases">
        <title>Draft genome sequence of environmental isolate Aeromonas cavernicola sp. nov. MDC 2508.</title>
        <authorList>
            <person name="Colston S.M."/>
            <person name="Navarro A."/>
            <person name="Martinez-Murcia A.J."/>
            <person name="Graf J."/>
        </authorList>
    </citation>
    <scope>NUCLEOTIDE SEQUENCE [LARGE SCALE GENOMIC DNA]</scope>
    <source>
        <strain evidence="2 3">MDC 2508</strain>
    </source>
</reference>
<dbReference type="Proteomes" id="UP000235861">
    <property type="component" value="Unassembled WGS sequence"/>
</dbReference>
<evidence type="ECO:0000313" key="2">
    <source>
        <dbReference type="EMBL" id="PJG58181.1"/>
    </source>
</evidence>
<feature type="region of interest" description="Disordered" evidence="1">
    <location>
        <begin position="1"/>
        <end position="26"/>
    </location>
</feature>
<comment type="caution">
    <text evidence="2">The sequence shown here is derived from an EMBL/GenBank/DDBJ whole genome shotgun (WGS) entry which is preliminary data.</text>
</comment>
<name>A0A2H9U2D9_9GAMM</name>
<dbReference type="AlphaFoldDB" id="A0A2H9U2D9"/>
<dbReference type="RefSeq" id="WP_100294769.1">
    <property type="nucleotide sequence ID" value="NZ_PGGC01000131.1"/>
</dbReference>
<organism evidence="2 3">
    <name type="scientific">Aeromonas cavernicola</name>
    <dbReference type="NCBI Taxonomy" id="1006623"/>
    <lineage>
        <taxon>Bacteria</taxon>
        <taxon>Pseudomonadati</taxon>
        <taxon>Pseudomonadota</taxon>
        <taxon>Gammaproteobacteria</taxon>
        <taxon>Aeromonadales</taxon>
        <taxon>Aeromonadaceae</taxon>
        <taxon>Aeromonas</taxon>
    </lineage>
</organism>
<evidence type="ECO:0000256" key="1">
    <source>
        <dbReference type="SAM" id="MobiDB-lite"/>
    </source>
</evidence>
<dbReference type="EMBL" id="PGGC01000131">
    <property type="protein sequence ID" value="PJG58181.1"/>
    <property type="molecule type" value="Genomic_DNA"/>
</dbReference>
<gene>
    <name evidence="2" type="ORF">CUC53_14245</name>
</gene>